<sequence length="64" mass="7268">MTRKSRRGEKPFEPNSDFIQDAVSQFLKTGGRITRYAEQDEEFEHFVRGGAYRPGHSASGHPLS</sequence>
<name>A0A1F6GZD0_9PROT</name>
<protein>
    <submittedName>
        <fullName evidence="1">Uncharacterized protein</fullName>
    </submittedName>
</protein>
<comment type="caution">
    <text evidence="1">The sequence shown here is derived from an EMBL/GenBank/DDBJ whole genome shotgun (WGS) entry which is preliminary data.</text>
</comment>
<evidence type="ECO:0000313" key="2">
    <source>
        <dbReference type="Proteomes" id="UP000177583"/>
    </source>
</evidence>
<evidence type="ECO:0000313" key="1">
    <source>
        <dbReference type="EMBL" id="OGH03449.1"/>
    </source>
</evidence>
<dbReference type="Proteomes" id="UP000177583">
    <property type="component" value="Unassembled WGS sequence"/>
</dbReference>
<reference evidence="1 2" key="1">
    <citation type="journal article" date="2016" name="Nat. Commun.">
        <title>Thousands of microbial genomes shed light on interconnected biogeochemical processes in an aquifer system.</title>
        <authorList>
            <person name="Anantharaman K."/>
            <person name="Brown C.T."/>
            <person name="Hug L.A."/>
            <person name="Sharon I."/>
            <person name="Castelle C.J."/>
            <person name="Probst A.J."/>
            <person name="Thomas B.C."/>
            <person name="Singh A."/>
            <person name="Wilkins M.J."/>
            <person name="Karaoz U."/>
            <person name="Brodie E.L."/>
            <person name="Williams K.H."/>
            <person name="Hubbard S.S."/>
            <person name="Banfield J.F."/>
        </authorList>
    </citation>
    <scope>NUCLEOTIDE SEQUENCE [LARGE SCALE GENOMIC DNA]</scope>
</reference>
<gene>
    <name evidence="1" type="ORF">A2557_01705</name>
</gene>
<dbReference type="EMBL" id="MFNF01000016">
    <property type="protein sequence ID" value="OGH03449.1"/>
    <property type="molecule type" value="Genomic_DNA"/>
</dbReference>
<dbReference type="AlphaFoldDB" id="A0A1F6GZD0"/>
<accession>A0A1F6GZD0</accession>
<organism evidence="1 2">
    <name type="scientific">Candidatus Lambdaproteobacteria bacterium RIFOXYD2_FULL_56_26</name>
    <dbReference type="NCBI Taxonomy" id="1817773"/>
    <lineage>
        <taxon>Bacteria</taxon>
        <taxon>Pseudomonadati</taxon>
        <taxon>Pseudomonadota</taxon>
        <taxon>Candidatus Lambdaproteobacteria</taxon>
    </lineage>
</organism>
<proteinExistence type="predicted"/>